<dbReference type="PANTHER" id="PTHR48090:SF3">
    <property type="entry name" value="UNDECAPRENYL-PHOSPHATE 4-DEOXY-4-FORMAMIDO-L-ARABINOSE TRANSFERASE"/>
    <property type="match status" value="1"/>
</dbReference>
<dbReference type="GO" id="GO:0005886">
    <property type="term" value="C:plasma membrane"/>
    <property type="evidence" value="ECO:0007669"/>
    <property type="project" value="TreeGrafter"/>
</dbReference>
<keyword evidence="6 8" id="KW-1133">Transmembrane helix</keyword>
<dbReference type="GO" id="GO:0009103">
    <property type="term" value="P:lipopolysaccharide biosynthetic process"/>
    <property type="evidence" value="ECO:0007669"/>
    <property type="project" value="UniProtKB-KW"/>
</dbReference>
<evidence type="ECO:0000256" key="5">
    <source>
        <dbReference type="ARBA" id="ARBA00022985"/>
    </source>
</evidence>
<name>A0A1M7BHC1_9BACT</name>
<keyword evidence="5" id="KW-0448">Lipopolysaccharide biosynthesis</keyword>
<evidence type="ECO:0000259" key="9">
    <source>
        <dbReference type="Pfam" id="PF00535"/>
    </source>
</evidence>
<protein>
    <submittedName>
        <fullName evidence="10">Undecaprenyl-phosphate 4-deoxy-4-formamido-L-arabinose transferase</fullName>
    </submittedName>
</protein>
<evidence type="ECO:0000256" key="1">
    <source>
        <dbReference type="ARBA" id="ARBA00022475"/>
    </source>
</evidence>
<evidence type="ECO:0000256" key="6">
    <source>
        <dbReference type="ARBA" id="ARBA00022989"/>
    </source>
</evidence>
<dbReference type="Pfam" id="PF00535">
    <property type="entry name" value="Glycos_transf_2"/>
    <property type="match status" value="1"/>
</dbReference>
<keyword evidence="4 8" id="KW-0812">Transmembrane</keyword>
<evidence type="ECO:0000313" key="11">
    <source>
        <dbReference type="Proteomes" id="UP000183947"/>
    </source>
</evidence>
<gene>
    <name evidence="10" type="ORF">SAMN02746009_02915</name>
</gene>
<evidence type="ECO:0000313" key="10">
    <source>
        <dbReference type="EMBL" id="SHL54323.1"/>
    </source>
</evidence>
<keyword evidence="11" id="KW-1185">Reference proteome</keyword>
<sequence>MTPDYSVVVPVYQGQATLAVLAQRLRQFFEAAGYSFELVFVHDHGPDDSWRVIQELRQQLGPEVVRAVRLARNFGQHNALLCGFRQARGRFIITLDEDLQHDPADIALLIRRQQEADFDVVYGCYEARQHSGARNLASRLMRQLLRYGIPDLHPDYSPFRLLKASVARHCLEMRNSYTFLDGYLTWITAQVASVPVSHGPRATGQSAYTPRKLLRHSLNIFITFSDAPVRLLSYASVVVFLLTTLYSGYILVRKLVYNDLLPGFASLIIAIGFGVGLLLLGMGILGEYIHRINLKTTRRPNFVEVEILD</sequence>
<proteinExistence type="predicted"/>
<dbReference type="STRING" id="1121959.SAMN02746009_02915"/>
<dbReference type="CDD" id="cd04187">
    <property type="entry name" value="DPM1_like_bac"/>
    <property type="match status" value="1"/>
</dbReference>
<keyword evidence="1" id="KW-1003">Cell membrane</keyword>
<feature type="domain" description="Glycosyltransferase 2-like" evidence="9">
    <location>
        <begin position="6"/>
        <end position="140"/>
    </location>
</feature>
<dbReference type="EMBL" id="FRAS01000016">
    <property type="protein sequence ID" value="SHL54323.1"/>
    <property type="molecule type" value="Genomic_DNA"/>
</dbReference>
<dbReference type="InterPro" id="IPR001173">
    <property type="entry name" value="Glyco_trans_2-like"/>
</dbReference>
<dbReference type="RefSeq" id="WP_073286516.1">
    <property type="nucleotide sequence ID" value="NZ_FRAS01000016.1"/>
</dbReference>
<dbReference type="GO" id="GO:0099621">
    <property type="term" value="F:undecaprenyl-phosphate 4-deoxy-4-formamido-L-arabinose transferase activity"/>
    <property type="evidence" value="ECO:0007669"/>
    <property type="project" value="TreeGrafter"/>
</dbReference>
<accession>A0A1M7BHC1</accession>
<keyword evidence="7 8" id="KW-0472">Membrane</keyword>
<evidence type="ECO:0000256" key="4">
    <source>
        <dbReference type="ARBA" id="ARBA00022692"/>
    </source>
</evidence>
<reference evidence="11" key="1">
    <citation type="submission" date="2016-11" db="EMBL/GenBank/DDBJ databases">
        <authorList>
            <person name="Varghese N."/>
            <person name="Submissions S."/>
        </authorList>
    </citation>
    <scope>NUCLEOTIDE SEQUENCE [LARGE SCALE GENOMIC DNA]</scope>
    <source>
        <strain evidence="11">DSM 18569</strain>
    </source>
</reference>
<dbReference type="InterPro" id="IPR050256">
    <property type="entry name" value="Glycosyltransferase_2"/>
</dbReference>
<dbReference type="OrthoDB" id="9807778at2"/>
<dbReference type="AlphaFoldDB" id="A0A1M7BHC1"/>
<evidence type="ECO:0000256" key="8">
    <source>
        <dbReference type="SAM" id="Phobius"/>
    </source>
</evidence>
<feature type="transmembrane region" description="Helical" evidence="8">
    <location>
        <begin position="264"/>
        <end position="289"/>
    </location>
</feature>
<evidence type="ECO:0000256" key="2">
    <source>
        <dbReference type="ARBA" id="ARBA00022676"/>
    </source>
</evidence>
<keyword evidence="2" id="KW-0328">Glycosyltransferase</keyword>
<organism evidence="10 11">
    <name type="scientific">Hymenobacter psychrotolerans DSM 18569</name>
    <dbReference type="NCBI Taxonomy" id="1121959"/>
    <lineage>
        <taxon>Bacteria</taxon>
        <taxon>Pseudomonadati</taxon>
        <taxon>Bacteroidota</taxon>
        <taxon>Cytophagia</taxon>
        <taxon>Cytophagales</taxon>
        <taxon>Hymenobacteraceae</taxon>
        <taxon>Hymenobacter</taxon>
    </lineage>
</organism>
<evidence type="ECO:0000256" key="3">
    <source>
        <dbReference type="ARBA" id="ARBA00022679"/>
    </source>
</evidence>
<feature type="transmembrane region" description="Helical" evidence="8">
    <location>
        <begin position="231"/>
        <end position="252"/>
    </location>
</feature>
<evidence type="ECO:0000256" key="7">
    <source>
        <dbReference type="ARBA" id="ARBA00023136"/>
    </source>
</evidence>
<dbReference type="PANTHER" id="PTHR48090">
    <property type="entry name" value="UNDECAPRENYL-PHOSPHATE 4-DEOXY-4-FORMAMIDO-L-ARABINOSE TRANSFERASE-RELATED"/>
    <property type="match status" value="1"/>
</dbReference>
<dbReference type="InterPro" id="IPR029044">
    <property type="entry name" value="Nucleotide-diphossugar_trans"/>
</dbReference>
<dbReference type="Gene3D" id="3.90.550.10">
    <property type="entry name" value="Spore Coat Polysaccharide Biosynthesis Protein SpsA, Chain A"/>
    <property type="match status" value="1"/>
</dbReference>
<dbReference type="SUPFAM" id="SSF53448">
    <property type="entry name" value="Nucleotide-diphospho-sugar transferases"/>
    <property type="match status" value="1"/>
</dbReference>
<keyword evidence="3 10" id="KW-0808">Transferase</keyword>
<dbReference type="Proteomes" id="UP000183947">
    <property type="component" value="Unassembled WGS sequence"/>
</dbReference>